<dbReference type="STRING" id="648996.Theam_1187"/>
<evidence type="ECO:0000256" key="3">
    <source>
        <dbReference type="ARBA" id="ARBA00023204"/>
    </source>
</evidence>
<dbReference type="RefSeq" id="WP_013537937.1">
    <property type="nucleotide sequence ID" value="NC_014926.1"/>
</dbReference>
<dbReference type="InterPro" id="IPR041247">
    <property type="entry name" value="Rad52_fam"/>
</dbReference>
<dbReference type="Gene3D" id="3.30.390.80">
    <property type="entry name" value="DNA repair protein Rad52/59/22"/>
    <property type="match status" value="1"/>
</dbReference>
<dbReference type="GO" id="GO:0006302">
    <property type="term" value="P:double-strand break repair"/>
    <property type="evidence" value="ECO:0007669"/>
    <property type="project" value="UniProtKB-ARBA"/>
</dbReference>
<gene>
    <name evidence="4" type="ordered locus">Theam_1187</name>
</gene>
<dbReference type="OrthoDB" id="12234at2"/>
<proteinExistence type="inferred from homology"/>
<sequence length="193" mass="21451">MEKNYWTQVVEKIDKILENEGEKAIQEVPGRGRTLYGYRPQFVIDAINRVLGAHNWGYEVLEQSVTETTGKKGEKKFLAWAKVKVWVGKPESAKVAFGGSENYTPGDALKGATTDAVQKGLSLFSIGRKAYRGELKELLPQQNGPKASEKQLKLIKQLADEVKFDLSEVNLKNLSQTGASQLIKELLSKRKAG</sequence>
<evidence type="ECO:0000313" key="4">
    <source>
        <dbReference type="EMBL" id="ADU97151.1"/>
    </source>
</evidence>
<protein>
    <recommendedName>
        <fullName evidence="6">Rad52/22 double-strand break repair protein</fullName>
    </recommendedName>
</protein>
<keyword evidence="3" id="KW-0234">DNA repair</keyword>
<dbReference type="KEGG" id="tam:Theam_1187"/>
<dbReference type="AlphaFoldDB" id="E8T2U2"/>
<organism evidence="4 5">
    <name type="scientific">Thermovibrio ammonificans (strain DSM 15698 / JCM 12110 / HB-1)</name>
    <dbReference type="NCBI Taxonomy" id="648996"/>
    <lineage>
        <taxon>Bacteria</taxon>
        <taxon>Pseudomonadati</taxon>
        <taxon>Aquificota</taxon>
        <taxon>Aquificia</taxon>
        <taxon>Desulfurobacteriales</taxon>
        <taxon>Desulfurobacteriaceae</taxon>
        <taxon>Thermovibrio</taxon>
    </lineage>
</organism>
<dbReference type="eggNOG" id="COG4712">
    <property type="taxonomic scope" value="Bacteria"/>
</dbReference>
<evidence type="ECO:0000313" key="5">
    <source>
        <dbReference type="Proteomes" id="UP000006362"/>
    </source>
</evidence>
<name>E8T2U2_THEA1</name>
<dbReference type="GO" id="GO:0006310">
    <property type="term" value="P:DNA recombination"/>
    <property type="evidence" value="ECO:0007669"/>
    <property type="project" value="UniProtKB-ARBA"/>
</dbReference>
<accession>E8T2U2</accession>
<keyword evidence="2" id="KW-0227">DNA damage</keyword>
<evidence type="ECO:0000256" key="2">
    <source>
        <dbReference type="ARBA" id="ARBA00022763"/>
    </source>
</evidence>
<dbReference type="InterPro" id="IPR042525">
    <property type="entry name" value="Rad52_Rad59_Rad22_sf"/>
</dbReference>
<evidence type="ECO:0000256" key="1">
    <source>
        <dbReference type="ARBA" id="ARBA00006638"/>
    </source>
</evidence>
<comment type="similarity">
    <text evidence="1">Belongs to the RAD52 family.</text>
</comment>
<dbReference type="EMBL" id="CP002444">
    <property type="protein sequence ID" value="ADU97151.1"/>
    <property type="molecule type" value="Genomic_DNA"/>
</dbReference>
<dbReference type="Pfam" id="PF04098">
    <property type="entry name" value="Rad52_Rad22"/>
    <property type="match status" value="1"/>
</dbReference>
<keyword evidence="5" id="KW-1185">Reference proteome</keyword>
<reference evidence="4" key="1">
    <citation type="submission" date="2011-01" db="EMBL/GenBank/DDBJ databases">
        <title>Complete sequence of chromosome of Thermovibrio ammonificans HB-1.</title>
        <authorList>
            <consortium name="US DOE Joint Genome Institute"/>
            <person name="Lucas S."/>
            <person name="Copeland A."/>
            <person name="Lapidus A."/>
            <person name="Cheng J.-F."/>
            <person name="Goodwin L."/>
            <person name="Pitluck S."/>
            <person name="Davenport K."/>
            <person name="Detter J.C."/>
            <person name="Han C."/>
            <person name="Tapia R."/>
            <person name="Land M."/>
            <person name="Hauser L."/>
            <person name="Kyrpides N."/>
            <person name="Ivanova N."/>
            <person name="Ovchinnikova G."/>
            <person name="Vetriani C."/>
            <person name="Woyke T."/>
        </authorList>
    </citation>
    <scope>NUCLEOTIDE SEQUENCE [LARGE SCALE GENOMIC DNA]</scope>
    <source>
        <strain evidence="4">HB-1</strain>
    </source>
</reference>
<dbReference type="Proteomes" id="UP000006362">
    <property type="component" value="Chromosome"/>
</dbReference>
<dbReference type="HOGENOM" id="CLU_1408142_0_0_0"/>
<evidence type="ECO:0008006" key="6">
    <source>
        <dbReference type="Google" id="ProtNLM"/>
    </source>
</evidence>